<gene>
    <name evidence="1" type="ORF">GSMUA_111540.1</name>
</gene>
<evidence type="ECO:0000313" key="1">
    <source>
        <dbReference type="EMBL" id="CAG1841359.1"/>
    </source>
</evidence>
<reference evidence="2" key="2">
    <citation type="submission" date="2021-05" db="UniProtKB">
        <authorList>
            <consortium name="EnsemblPlants"/>
        </authorList>
    </citation>
    <scope>IDENTIFICATION</scope>
    <source>
        <strain evidence="2">subsp. malaccensis</strain>
    </source>
</reference>
<dbReference type="Gramene" id="Ma04_t06230.1">
    <property type="protein sequence ID" value="Ma04_p06230.1"/>
    <property type="gene ID" value="Ma04_g06230"/>
</dbReference>
<sequence>MGDVLSCDDGQRKQQQRTTRNLYLQKLPLLVNSSRMRGRNIL</sequence>
<organism evidence="2 3">
    <name type="scientific">Musa acuminata subsp. malaccensis</name>
    <name type="common">Wild banana</name>
    <name type="synonym">Musa malaccensis</name>
    <dbReference type="NCBI Taxonomy" id="214687"/>
    <lineage>
        <taxon>Eukaryota</taxon>
        <taxon>Viridiplantae</taxon>
        <taxon>Streptophyta</taxon>
        <taxon>Embryophyta</taxon>
        <taxon>Tracheophyta</taxon>
        <taxon>Spermatophyta</taxon>
        <taxon>Magnoliopsida</taxon>
        <taxon>Liliopsida</taxon>
        <taxon>Zingiberales</taxon>
        <taxon>Musaceae</taxon>
        <taxon>Musa</taxon>
    </lineage>
</organism>
<name>A0A804ILM7_MUSAM</name>
<protein>
    <submittedName>
        <fullName evidence="1">(wild Malaysian banana) hypothetical protein</fullName>
    </submittedName>
</protein>
<accession>A0A804ILM7</accession>
<evidence type="ECO:0000313" key="2">
    <source>
        <dbReference type="EnsemblPlants" id="Ma04_p06230.1"/>
    </source>
</evidence>
<dbReference type="AlphaFoldDB" id="A0A804ILM7"/>
<reference evidence="1" key="1">
    <citation type="submission" date="2021-03" db="EMBL/GenBank/DDBJ databases">
        <authorList>
            <consortium name="Genoscope - CEA"/>
            <person name="William W."/>
        </authorList>
    </citation>
    <scope>NUCLEOTIDE SEQUENCE</scope>
    <source>
        <strain evidence="1">Doubled-haploid Pahang</strain>
    </source>
</reference>
<dbReference type="EnsemblPlants" id="Ma04_t06230.1">
    <property type="protein sequence ID" value="Ma04_p06230.1"/>
    <property type="gene ID" value="Ma04_g06230"/>
</dbReference>
<keyword evidence="3" id="KW-1185">Reference proteome</keyword>
<evidence type="ECO:0000313" key="3">
    <source>
        <dbReference type="Proteomes" id="UP000012960"/>
    </source>
</evidence>
<proteinExistence type="predicted"/>
<dbReference type="InParanoid" id="A0A804ILM7"/>
<dbReference type="Proteomes" id="UP000012960">
    <property type="component" value="Unplaced"/>
</dbReference>
<dbReference type="EMBL" id="HG996469">
    <property type="protein sequence ID" value="CAG1841359.1"/>
    <property type="molecule type" value="Genomic_DNA"/>
</dbReference>